<dbReference type="RefSeq" id="WP_142766312.1">
    <property type="nucleotide sequence ID" value="NZ_CP041356.1"/>
</dbReference>
<reference evidence="1 2" key="1">
    <citation type="submission" date="2019-07" db="EMBL/GenBank/DDBJ databases">
        <title>Genome sequencing of KACC 19320.</title>
        <authorList>
            <person name="Heo J."/>
            <person name="Kim S.-J."/>
            <person name="Kim J.-S."/>
            <person name="Hong S.-B."/>
            <person name="Kwon S.-W."/>
        </authorList>
    </citation>
    <scope>NUCLEOTIDE SEQUENCE [LARGE SCALE GENOMIC DNA]</scope>
    <source>
        <strain evidence="1 2">KACC 19320</strain>
    </source>
</reference>
<sequence length="91" mass="10112">MIKYQKIFGLFSLLLTLISLTACSFKSQSSLLVQQKLTFSPVSTQLSQTIHQDFQKLFGMSACGIKGATLGECFLEFWKVSNPLSIVMIIS</sequence>
<dbReference type="AlphaFoldDB" id="A0A514Z820"/>
<protein>
    <recommendedName>
        <fullName evidence="3">Lipoprotein</fullName>
    </recommendedName>
</protein>
<keyword evidence="2" id="KW-1185">Reference proteome</keyword>
<dbReference type="Proteomes" id="UP000315128">
    <property type="component" value="Chromosome"/>
</dbReference>
<proteinExistence type="predicted"/>
<evidence type="ECO:0000313" key="1">
    <source>
        <dbReference type="EMBL" id="QDK70725.1"/>
    </source>
</evidence>
<evidence type="ECO:0008006" key="3">
    <source>
        <dbReference type="Google" id="ProtNLM"/>
    </source>
</evidence>
<dbReference type="PROSITE" id="PS51257">
    <property type="entry name" value="PROKAR_LIPOPROTEIN"/>
    <property type="match status" value="1"/>
</dbReference>
<gene>
    <name evidence="1" type="ORF">FLP15_05615</name>
</gene>
<dbReference type="EMBL" id="CP041356">
    <property type="protein sequence ID" value="QDK70725.1"/>
    <property type="molecule type" value="Genomic_DNA"/>
</dbReference>
<accession>A0A514Z820</accession>
<name>A0A514Z820_9LACT</name>
<evidence type="ECO:0000313" key="2">
    <source>
        <dbReference type="Proteomes" id="UP000315128"/>
    </source>
</evidence>
<dbReference type="KEGG" id="lack:FLP15_05615"/>
<organism evidence="1 2">
    <name type="scientific">Lactococcus protaetiae</name>
    <dbReference type="NCBI Taxonomy" id="2592653"/>
    <lineage>
        <taxon>Bacteria</taxon>
        <taxon>Bacillati</taxon>
        <taxon>Bacillota</taxon>
        <taxon>Bacilli</taxon>
        <taxon>Lactobacillales</taxon>
        <taxon>Streptococcaceae</taxon>
        <taxon>Lactococcus</taxon>
    </lineage>
</organism>